<accession>A0A1E3Q8I5</accession>
<dbReference type="Proteomes" id="UP000094385">
    <property type="component" value="Unassembled WGS sequence"/>
</dbReference>
<dbReference type="EMBL" id="KV454293">
    <property type="protein sequence ID" value="ODQ73971.1"/>
    <property type="molecule type" value="Genomic_DNA"/>
</dbReference>
<keyword evidence="2" id="KW-1185">Reference proteome</keyword>
<sequence length="120" mass="13440">MDRMNTRRNRPNYFLLNDGLDEETSPEDRLGSYENVFTVENDILPSESASQIQQLHFESLAETQVEESSTIQTESSASLVPLHASMPEFRNLNPLSGHGHTSKYLNSKILGSLRKATKGS</sequence>
<evidence type="ECO:0000313" key="2">
    <source>
        <dbReference type="Proteomes" id="UP000094385"/>
    </source>
</evidence>
<proteinExistence type="predicted"/>
<name>A0A1E3Q8I5_LIPST</name>
<gene>
    <name evidence="1" type="ORF">LIPSTDRAFT_276559</name>
</gene>
<organism evidence="1 2">
    <name type="scientific">Lipomyces starkeyi NRRL Y-11557</name>
    <dbReference type="NCBI Taxonomy" id="675824"/>
    <lineage>
        <taxon>Eukaryota</taxon>
        <taxon>Fungi</taxon>
        <taxon>Dikarya</taxon>
        <taxon>Ascomycota</taxon>
        <taxon>Saccharomycotina</taxon>
        <taxon>Lipomycetes</taxon>
        <taxon>Lipomycetales</taxon>
        <taxon>Lipomycetaceae</taxon>
        <taxon>Lipomyces</taxon>
    </lineage>
</organism>
<reference evidence="1 2" key="1">
    <citation type="journal article" date="2016" name="Proc. Natl. Acad. Sci. U.S.A.">
        <title>Comparative genomics of biotechnologically important yeasts.</title>
        <authorList>
            <person name="Riley R."/>
            <person name="Haridas S."/>
            <person name="Wolfe K.H."/>
            <person name="Lopes M.R."/>
            <person name="Hittinger C.T."/>
            <person name="Goeker M."/>
            <person name="Salamov A.A."/>
            <person name="Wisecaver J.H."/>
            <person name="Long T.M."/>
            <person name="Calvey C.H."/>
            <person name="Aerts A.L."/>
            <person name="Barry K.W."/>
            <person name="Choi C."/>
            <person name="Clum A."/>
            <person name="Coughlan A.Y."/>
            <person name="Deshpande S."/>
            <person name="Douglass A.P."/>
            <person name="Hanson S.J."/>
            <person name="Klenk H.-P."/>
            <person name="LaButti K.M."/>
            <person name="Lapidus A."/>
            <person name="Lindquist E.A."/>
            <person name="Lipzen A.M."/>
            <person name="Meier-Kolthoff J.P."/>
            <person name="Ohm R.A."/>
            <person name="Otillar R.P."/>
            <person name="Pangilinan J.L."/>
            <person name="Peng Y."/>
            <person name="Rokas A."/>
            <person name="Rosa C.A."/>
            <person name="Scheuner C."/>
            <person name="Sibirny A.A."/>
            <person name="Slot J.C."/>
            <person name="Stielow J.B."/>
            <person name="Sun H."/>
            <person name="Kurtzman C.P."/>
            <person name="Blackwell M."/>
            <person name="Grigoriev I.V."/>
            <person name="Jeffries T.W."/>
        </authorList>
    </citation>
    <scope>NUCLEOTIDE SEQUENCE [LARGE SCALE GENOMIC DNA]</scope>
    <source>
        <strain evidence="1 2">NRRL Y-11557</strain>
    </source>
</reference>
<protein>
    <submittedName>
        <fullName evidence="1">Uncharacterized protein</fullName>
    </submittedName>
</protein>
<dbReference type="OrthoDB" id="10296214at2759"/>
<dbReference type="AlphaFoldDB" id="A0A1E3Q8I5"/>
<evidence type="ECO:0000313" key="1">
    <source>
        <dbReference type="EMBL" id="ODQ73971.1"/>
    </source>
</evidence>